<keyword evidence="4 6" id="KW-1133">Transmembrane helix</keyword>
<evidence type="ECO:0000259" key="7">
    <source>
        <dbReference type="Pfam" id="PF01034"/>
    </source>
</evidence>
<dbReference type="AlphaFoldDB" id="A0A8C4F9J1"/>
<dbReference type="Proteomes" id="UP000694389">
    <property type="component" value="Unassembled WGS sequence"/>
</dbReference>
<feature type="domain" description="Syndecan/Neurexin" evidence="7">
    <location>
        <begin position="28"/>
        <end position="67"/>
    </location>
</feature>
<feature type="transmembrane region" description="Helical" evidence="6">
    <location>
        <begin position="21"/>
        <end position="41"/>
    </location>
</feature>
<comment type="similarity">
    <text evidence="2">Belongs to the neurexin family.</text>
</comment>
<evidence type="ECO:0000256" key="3">
    <source>
        <dbReference type="ARBA" id="ARBA00022692"/>
    </source>
</evidence>
<dbReference type="InterPro" id="IPR027789">
    <property type="entry name" value="Syndecan/Neurexin_dom"/>
</dbReference>
<sequence length="71" mass="8061">MRNKNYKIIHFIHVPQHISCSPFAASPGVTLAVALAAILIYKWHKEDDGGYILGEQSDEDYHKPNREEVVV</sequence>
<evidence type="ECO:0000256" key="4">
    <source>
        <dbReference type="ARBA" id="ARBA00022989"/>
    </source>
</evidence>
<dbReference type="Pfam" id="PF01034">
    <property type="entry name" value="Syndecan"/>
    <property type="match status" value="1"/>
</dbReference>
<comment type="subcellular location">
    <subcellularLocation>
        <location evidence="1">Membrane</location>
        <topology evidence="1">Single-pass type I membrane protein</topology>
    </subcellularLocation>
</comment>
<reference evidence="8" key="2">
    <citation type="submission" date="2025-09" db="UniProtKB">
        <authorList>
            <consortium name="Ensembl"/>
        </authorList>
    </citation>
    <scope>IDENTIFICATION</scope>
</reference>
<protein>
    <recommendedName>
        <fullName evidence="7">Syndecan/Neurexin domain-containing protein</fullName>
    </recommendedName>
</protein>
<evidence type="ECO:0000256" key="1">
    <source>
        <dbReference type="ARBA" id="ARBA00004479"/>
    </source>
</evidence>
<organism evidence="8 9">
    <name type="scientific">Dicentrarchus labrax</name>
    <name type="common">European seabass</name>
    <name type="synonym">Morone labrax</name>
    <dbReference type="NCBI Taxonomy" id="13489"/>
    <lineage>
        <taxon>Eukaryota</taxon>
        <taxon>Metazoa</taxon>
        <taxon>Chordata</taxon>
        <taxon>Craniata</taxon>
        <taxon>Vertebrata</taxon>
        <taxon>Euteleostomi</taxon>
        <taxon>Actinopterygii</taxon>
        <taxon>Neopterygii</taxon>
        <taxon>Teleostei</taxon>
        <taxon>Neoteleostei</taxon>
        <taxon>Acanthomorphata</taxon>
        <taxon>Eupercaria</taxon>
        <taxon>Moronidae</taxon>
        <taxon>Dicentrarchus</taxon>
    </lineage>
</organism>
<keyword evidence="3 6" id="KW-0812">Transmembrane</keyword>
<evidence type="ECO:0000256" key="2">
    <source>
        <dbReference type="ARBA" id="ARBA00010241"/>
    </source>
</evidence>
<evidence type="ECO:0000256" key="6">
    <source>
        <dbReference type="SAM" id="Phobius"/>
    </source>
</evidence>
<reference evidence="8" key="1">
    <citation type="submission" date="2025-08" db="UniProtKB">
        <authorList>
            <consortium name="Ensembl"/>
        </authorList>
    </citation>
    <scope>IDENTIFICATION</scope>
</reference>
<keyword evidence="5 6" id="KW-0472">Membrane</keyword>
<dbReference type="Ensembl" id="ENSDLAT00005031955.2">
    <property type="protein sequence ID" value="ENSDLAP00005029928.2"/>
    <property type="gene ID" value="ENSDLAG00005013509.2"/>
</dbReference>
<evidence type="ECO:0000256" key="5">
    <source>
        <dbReference type="ARBA" id="ARBA00023136"/>
    </source>
</evidence>
<keyword evidence="9" id="KW-1185">Reference proteome</keyword>
<evidence type="ECO:0000313" key="8">
    <source>
        <dbReference type="Ensembl" id="ENSDLAP00005029928.2"/>
    </source>
</evidence>
<dbReference type="GeneTree" id="ENSGT00940000180017"/>
<evidence type="ECO:0000313" key="9">
    <source>
        <dbReference type="Proteomes" id="UP000694389"/>
    </source>
</evidence>
<name>A0A8C4F9J1_DICLA</name>
<dbReference type="GO" id="GO:0016020">
    <property type="term" value="C:membrane"/>
    <property type="evidence" value="ECO:0007669"/>
    <property type="project" value="UniProtKB-SubCell"/>
</dbReference>
<proteinExistence type="inferred from homology"/>
<accession>A0A8C4F9J1</accession>